<feature type="binding site" evidence="8">
    <location>
        <position position="74"/>
    </location>
    <ligand>
        <name>Na(+)</name>
        <dbReference type="ChEBI" id="CHEBI:29101"/>
        <note>structural</note>
    </ligand>
</feature>
<evidence type="ECO:0000256" key="2">
    <source>
        <dbReference type="ARBA" id="ARBA00022475"/>
    </source>
</evidence>
<dbReference type="Pfam" id="PF02537">
    <property type="entry name" value="CRCB"/>
    <property type="match status" value="1"/>
</dbReference>
<comment type="function">
    <text evidence="8">Fluoride-specific ion channel. Important for reducing fluoride concentration in the cell, thus reducing its toxicity.</text>
</comment>
<dbReference type="GO" id="GO:0140114">
    <property type="term" value="P:cellular detoxification of fluoride"/>
    <property type="evidence" value="ECO:0007669"/>
    <property type="project" value="UniProtKB-UniRule"/>
</dbReference>
<feature type="transmembrane region" description="Helical" evidence="8">
    <location>
        <begin position="96"/>
        <end position="120"/>
    </location>
</feature>
<proteinExistence type="inferred from homology"/>
<keyword evidence="5 8" id="KW-0472">Membrane</keyword>
<evidence type="ECO:0000256" key="7">
    <source>
        <dbReference type="ARBA" id="ARBA00035585"/>
    </source>
</evidence>
<evidence type="ECO:0000313" key="10">
    <source>
        <dbReference type="Proteomes" id="UP000186851"/>
    </source>
</evidence>
<keyword evidence="8" id="KW-0406">Ion transport</keyword>
<keyword evidence="4 8" id="KW-1133">Transmembrane helix</keyword>
<keyword evidence="8" id="KW-0407">Ion channel</keyword>
<keyword evidence="8" id="KW-0915">Sodium</keyword>
<dbReference type="GO" id="GO:0005886">
    <property type="term" value="C:plasma membrane"/>
    <property type="evidence" value="ECO:0007669"/>
    <property type="project" value="UniProtKB-SubCell"/>
</dbReference>
<sequence>MQNWILVGLGGFIGALLRYYISGWVSKSFTSFPLGTLVVNLIGAFFLGLIMYSAEYYGVFTSEQRLFLTIGVLGSFTTMSTFSYESFKLLETGEYLLFLLNIIGTVGLTLTGVYIGKIIALSIGGIK</sequence>
<comment type="activity regulation">
    <text evidence="8">Na(+) is not transported, but it plays an essential structural role and its presence is essential for fluoride channel function.</text>
</comment>
<dbReference type="AlphaFoldDB" id="A0AAF0IBL9"/>
<keyword evidence="3 8" id="KW-0812">Transmembrane</keyword>
<dbReference type="EMBL" id="CP091871">
    <property type="protein sequence ID" value="WEU40524.1"/>
    <property type="molecule type" value="Genomic_DNA"/>
</dbReference>
<dbReference type="HAMAP" id="MF_00454">
    <property type="entry name" value="FluC"/>
    <property type="match status" value="1"/>
</dbReference>
<dbReference type="Proteomes" id="UP000186851">
    <property type="component" value="Chromosome"/>
</dbReference>
<keyword evidence="8" id="KW-0813">Transport</keyword>
<comment type="subcellular location">
    <subcellularLocation>
        <location evidence="1 8">Cell membrane</location>
        <topology evidence="1 8">Multi-pass membrane protein</topology>
    </subcellularLocation>
</comment>
<evidence type="ECO:0000256" key="6">
    <source>
        <dbReference type="ARBA" id="ARBA00035120"/>
    </source>
</evidence>
<evidence type="ECO:0000256" key="1">
    <source>
        <dbReference type="ARBA" id="ARBA00004651"/>
    </source>
</evidence>
<organism evidence="9 10">
    <name type="scientific">Odinarchaeota yellowstonii (strain LCB_4)</name>
    <dbReference type="NCBI Taxonomy" id="1841599"/>
    <lineage>
        <taxon>Archaea</taxon>
        <taxon>Promethearchaeati</taxon>
        <taxon>Candidatus Odinarchaeota</taxon>
        <taxon>Candidatus Odinarchaeia</taxon>
        <taxon>Candidatus Odinarchaeales</taxon>
        <taxon>Candidatus Odinarchaeaceae</taxon>
        <taxon>Candidatus Odinarchaeum</taxon>
    </lineage>
</organism>
<feature type="transmembrane region" description="Helical" evidence="8">
    <location>
        <begin position="33"/>
        <end position="54"/>
    </location>
</feature>
<reference evidence="9" key="1">
    <citation type="journal article" date="2017" name="Nature">
        <title>Asgard archaea illuminate the origin of eukaryotic cellular complexity.</title>
        <authorList>
            <person name="Zaremba-Niedzwiedzka K."/>
            <person name="Caceres E.F."/>
            <person name="Saw J.H."/>
            <person name="Backstrom D."/>
            <person name="Juzokaite L."/>
            <person name="Vancaester E."/>
            <person name="Seitz K.W."/>
            <person name="Anantharaman K."/>
            <person name="Starnawski P."/>
            <person name="Kjeldsen K.U."/>
            <person name="Scott M.B."/>
            <person name="Nunoura T."/>
            <person name="Banfield J.F."/>
            <person name="Schramm A."/>
            <person name="Baker B.J."/>
            <person name="Spang A."/>
            <person name="Ettema T.J.G."/>
        </authorList>
    </citation>
    <scope>NUCLEOTIDE SEQUENCE</scope>
    <source>
        <strain evidence="9">LCB_4</strain>
    </source>
</reference>
<name>A0AAF0IBL9_ODILC</name>
<evidence type="ECO:0000256" key="4">
    <source>
        <dbReference type="ARBA" id="ARBA00022989"/>
    </source>
</evidence>
<dbReference type="GO" id="GO:0046872">
    <property type="term" value="F:metal ion binding"/>
    <property type="evidence" value="ECO:0007669"/>
    <property type="project" value="UniProtKB-KW"/>
</dbReference>
<keyword evidence="8" id="KW-0479">Metal-binding</keyword>
<accession>A0AAF0IBL9</accession>
<dbReference type="PANTHER" id="PTHR28259:SF1">
    <property type="entry name" value="FLUORIDE EXPORT PROTEIN 1-RELATED"/>
    <property type="match status" value="1"/>
</dbReference>
<feature type="transmembrane region" description="Helical" evidence="8">
    <location>
        <begin position="66"/>
        <end position="84"/>
    </location>
</feature>
<evidence type="ECO:0000256" key="8">
    <source>
        <dbReference type="HAMAP-Rule" id="MF_00454"/>
    </source>
</evidence>
<feature type="transmembrane region" description="Helical" evidence="8">
    <location>
        <begin position="5"/>
        <end position="21"/>
    </location>
</feature>
<comment type="similarity">
    <text evidence="6 8">Belongs to the fluoride channel Fluc/FEX (TC 1.A.43) family.</text>
</comment>
<protein>
    <recommendedName>
        <fullName evidence="8">Fluoride-specific ion channel FluC</fullName>
    </recommendedName>
</protein>
<dbReference type="GO" id="GO:0062054">
    <property type="term" value="F:fluoride channel activity"/>
    <property type="evidence" value="ECO:0007669"/>
    <property type="project" value="UniProtKB-UniRule"/>
</dbReference>
<evidence type="ECO:0000313" key="9">
    <source>
        <dbReference type="EMBL" id="WEU40524.1"/>
    </source>
</evidence>
<dbReference type="NCBIfam" id="TIGR00494">
    <property type="entry name" value="crcB"/>
    <property type="match status" value="1"/>
</dbReference>
<comment type="catalytic activity">
    <reaction evidence="7">
        <text>fluoride(in) = fluoride(out)</text>
        <dbReference type="Rhea" id="RHEA:76159"/>
        <dbReference type="ChEBI" id="CHEBI:17051"/>
    </reaction>
    <physiologicalReaction direction="left-to-right" evidence="7">
        <dbReference type="Rhea" id="RHEA:76160"/>
    </physiologicalReaction>
</comment>
<keyword evidence="2 8" id="KW-1003">Cell membrane</keyword>
<feature type="binding site" evidence="8">
    <location>
        <position position="77"/>
    </location>
    <ligand>
        <name>Na(+)</name>
        <dbReference type="ChEBI" id="CHEBI:29101"/>
        <note>structural</note>
    </ligand>
</feature>
<reference evidence="9" key="2">
    <citation type="journal article" date="2022" name="Nat. Microbiol.">
        <title>A closed Candidatus Odinarchaeum chromosome exposes Asgard archaeal viruses.</title>
        <authorList>
            <person name="Tamarit D."/>
            <person name="Caceres E.F."/>
            <person name="Krupovic M."/>
            <person name="Nijland R."/>
            <person name="Eme L."/>
            <person name="Robinson N.P."/>
            <person name="Ettema T.J.G."/>
        </authorList>
    </citation>
    <scope>NUCLEOTIDE SEQUENCE</scope>
    <source>
        <strain evidence="9">LCB_4</strain>
    </source>
</reference>
<dbReference type="KEGG" id="oyw:OdinLCB4_000925"/>
<evidence type="ECO:0000256" key="5">
    <source>
        <dbReference type="ARBA" id="ARBA00023136"/>
    </source>
</evidence>
<gene>
    <name evidence="8 9" type="primary">crcB</name>
    <name evidence="8" type="synonym">fluC</name>
    <name evidence="9" type="ORF">OdinLCB4_000925</name>
</gene>
<evidence type="ECO:0000256" key="3">
    <source>
        <dbReference type="ARBA" id="ARBA00022692"/>
    </source>
</evidence>
<dbReference type="InterPro" id="IPR003691">
    <property type="entry name" value="FluC"/>
</dbReference>
<dbReference type="PANTHER" id="PTHR28259">
    <property type="entry name" value="FLUORIDE EXPORT PROTEIN 1-RELATED"/>
    <property type="match status" value="1"/>
</dbReference>